<protein>
    <submittedName>
        <fullName evidence="2">Uncharacterized protein</fullName>
    </submittedName>
</protein>
<dbReference type="Gene3D" id="3.80.10.10">
    <property type="entry name" value="Ribonuclease Inhibitor"/>
    <property type="match status" value="1"/>
</dbReference>
<organism evidence="2 3">
    <name type="scientific">Stegodyphus mimosarum</name>
    <name type="common">African social velvet spider</name>
    <dbReference type="NCBI Taxonomy" id="407821"/>
    <lineage>
        <taxon>Eukaryota</taxon>
        <taxon>Metazoa</taxon>
        <taxon>Ecdysozoa</taxon>
        <taxon>Arthropoda</taxon>
        <taxon>Chelicerata</taxon>
        <taxon>Arachnida</taxon>
        <taxon>Araneae</taxon>
        <taxon>Araneomorphae</taxon>
        <taxon>Entelegynae</taxon>
        <taxon>Eresoidea</taxon>
        <taxon>Eresidae</taxon>
        <taxon>Stegodyphus</taxon>
    </lineage>
</organism>
<keyword evidence="3" id="KW-1185">Reference proteome</keyword>
<proteinExistence type="predicted"/>
<evidence type="ECO:0000256" key="1">
    <source>
        <dbReference type="SAM" id="SignalP"/>
    </source>
</evidence>
<keyword evidence="1" id="KW-0732">Signal</keyword>
<evidence type="ECO:0000313" key="3">
    <source>
        <dbReference type="Proteomes" id="UP000054359"/>
    </source>
</evidence>
<name>A0A087U3G2_STEMI</name>
<reference evidence="2 3" key="1">
    <citation type="submission" date="2013-11" db="EMBL/GenBank/DDBJ databases">
        <title>Genome sequencing of Stegodyphus mimosarum.</title>
        <authorList>
            <person name="Bechsgaard J."/>
        </authorList>
    </citation>
    <scope>NUCLEOTIDE SEQUENCE [LARGE SCALE GENOMIC DNA]</scope>
</reference>
<accession>A0A087U3G2</accession>
<gene>
    <name evidence="2" type="ORF">X975_14640</name>
</gene>
<feature type="chain" id="PRO_5013334388" evidence="1">
    <location>
        <begin position="16"/>
        <end position="266"/>
    </location>
</feature>
<sequence>MKFLAFVSVFITTDTILMCLSGNISRSEVELMKNNQKTENESKHFSGQGKPGMDQESIAMTFEEITIMKIYYKRSVVNSNVTYFYFNDKQNVPKANEESNTVTKSWYSTNILLNFSNNRNLKNSDSVYSDINTSGTTYESSEFKALPAVEVENKISNTYFESKLLGITERQERSKSLDTYLSEETILQAIPEIWYEVVTQNFSCAIQQYEELSITCSNISMYEISVFLPTDTVTVDISNCHEMILLKPLFPQLKHLRSLKLTNNHH</sequence>
<dbReference type="InterPro" id="IPR032675">
    <property type="entry name" value="LRR_dom_sf"/>
</dbReference>
<dbReference type="Proteomes" id="UP000054359">
    <property type="component" value="Unassembled WGS sequence"/>
</dbReference>
<evidence type="ECO:0000313" key="2">
    <source>
        <dbReference type="EMBL" id="KFM71901.1"/>
    </source>
</evidence>
<dbReference type="EMBL" id="KK117980">
    <property type="protein sequence ID" value="KFM71901.1"/>
    <property type="molecule type" value="Genomic_DNA"/>
</dbReference>
<feature type="signal peptide" evidence="1">
    <location>
        <begin position="1"/>
        <end position="15"/>
    </location>
</feature>
<feature type="non-terminal residue" evidence="2">
    <location>
        <position position="266"/>
    </location>
</feature>
<dbReference type="SUPFAM" id="SSF52058">
    <property type="entry name" value="L domain-like"/>
    <property type="match status" value="1"/>
</dbReference>
<dbReference type="AlphaFoldDB" id="A0A087U3G2"/>